<organism evidence="1 2">
    <name type="scientific">Artomyces pyxidatus</name>
    <dbReference type="NCBI Taxonomy" id="48021"/>
    <lineage>
        <taxon>Eukaryota</taxon>
        <taxon>Fungi</taxon>
        <taxon>Dikarya</taxon>
        <taxon>Basidiomycota</taxon>
        <taxon>Agaricomycotina</taxon>
        <taxon>Agaricomycetes</taxon>
        <taxon>Russulales</taxon>
        <taxon>Auriscalpiaceae</taxon>
        <taxon>Artomyces</taxon>
    </lineage>
</organism>
<name>A0ACB8TCY9_9AGAM</name>
<reference evidence="1" key="2">
    <citation type="journal article" date="2022" name="New Phytol.">
        <title>Evolutionary transition to the ectomycorrhizal habit in the genomes of a hyperdiverse lineage of mushroom-forming fungi.</title>
        <authorList>
            <person name="Looney B."/>
            <person name="Miyauchi S."/>
            <person name="Morin E."/>
            <person name="Drula E."/>
            <person name="Courty P.E."/>
            <person name="Kohler A."/>
            <person name="Kuo A."/>
            <person name="LaButti K."/>
            <person name="Pangilinan J."/>
            <person name="Lipzen A."/>
            <person name="Riley R."/>
            <person name="Andreopoulos W."/>
            <person name="He G."/>
            <person name="Johnson J."/>
            <person name="Nolan M."/>
            <person name="Tritt A."/>
            <person name="Barry K.W."/>
            <person name="Grigoriev I.V."/>
            <person name="Nagy L.G."/>
            <person name="Hibbett D."/>
            <person name="Henrissat B."/>
            <person name="Matheny P.B."/>
            <person name="Labbe J."/>
            <person name="Martin F.M."/>
        </authorList>
    </citation>
    <scope>NUCLEOTIDE SEQUENCE</scope>
    <source>
        <strain evidence="1">HHB10654</strain>
    </source>
</reference>
<proteinExistence type="predicted"/>
<comment type="caution">
    <text evidence="1">The sequence shown here is derived from an EMBL/GenBank/DDBJ whole genome shotgun (WGS) entry which is preliminary data.</text>
</comment>
<evidence type="ECO:0000313" key="2">
    <source>
        <dbReference type="Proteomes" id="UP000814140"/>
    </source>
</evidence>
<gene>
    <name evidence="1" type="ORF">BV25DRAFT_1821045</name>
</gene>
<dbReference type="Proteomes" id="UP000814140">
    <property type="component" value="Unassembled WGS sequence"/>
</dbReference>
<evidence type="ECO:0000313" key="1">
    <source>
        <dbReference type="EMBL" id="KAI0066161.1"/>
    </source>
</evidence>
<dbReference type="EMBL" id="MU277193">
    <property type="protein sequence ID" value="KAI0066161.1"/>
    <property type="molecule type" value="Genomic_DNA"/>
</dbReference>
<reference evidence="1" key="1">
    <citation type="submission" date="2021-03" db="EMBL/GenBank/DDBJ databases">
        <authorList>
            <consortium name="DOE Joint Genome Institute"/>
            <person name="Ahrendt S."/>
            <person name="Looney B.P."/>
            <person name="Miyauchi S."/>
            <person name="Morin E."/>
            <person name="Drula E."/>
            <person name="Courty P.E."/>
            <person name="Chicoki N."/>
            <person name="Fauchery L."/>
            <person name="Kohler A."/>
            <person name="Kuo A."/>
            <person name="Labutti K."/>
            <person name="Pangilinan J."/>
            <person name="Lipzen A."/>
            <person name="Riley R."/>
            <person name="Andreopoulos W."/>
            <person name="He G."/>
            <person name="Johnson J."/>
            <person name="Barry K.W."/>
            <person name="Grigoriev I.V."/>
            <person name="Nagy L."/>
            <person name="Hibbett D."/>
            <person name="Henrissat B."/>
            <person name="Matheny P.B."/>
            <person name="Labbe J."/>
            <person name="Martin F."/>
        </authorList>
    </citation>
    <scope>NUCLEOTIDE SEQUENCE</scope>
    <source>
        <strain evidence="1">HHB10654</strain>
    </source>
</reference>
<protein>
    <submittedName>
        <fullName evidence="1">Uncharacterized protein</fullName>
    </submittedName>
</protein>
<sequence>MDSIDHNFSASGSRLMSESPLVSPFPLSSSASVSDSHTGPGGDDLSISELSLPRRHPPTRPFSLLAQPTEAAGPSHHDETEVEEEELDGGDAEDDEKQRRLAARTRDEKLQNDLFVLRKLNSAFSVYNDALKETQSGTERVAAQLEQTNALLDKYVAILSKSELVTRLIFDERWQGAEADEAVLDEEERIAQEKQAREEEERALAAQRKRERLEKEERERQAQEERDRLERERKAKQPDRPASGVRGVRGTRASMRASATRGVARGAPPASTGASSQTRGSSGIPAPSRIGRPSSVASTRGTGGVSRGLTRRT</sequence>
<accession>A0ACB8TCY9</accession>
<keyword evidence="2" id="KW-1185">Reference proteome</keyword>